<organism evidence="11">
    <name type="scientific">Thamnocephalus platyurus</name>
    <dbReference type="NCBI Taxonomy" id="91582"/>
    <lineage>
        <taxon>Eukaryota</taxon>
        <taxon>Metazoa</taxon>
        <taxon>Ecdysozoa</taxon>
        <taxon>Arthropoda</taxon>
        <taxon>Crustacea</taxon>
        <taxon>Branchiopoda</taxon>
        <taxon>Anostraca</taxon>
        <taxon>Thamnocephalidae</taxon>
        <taxon>Thamnocephalus</taxon>
    </lineage>
</organism>
<dbReference type="GO" id="GO:0005109">
    <property type="term" value="F:frizzled binding"/>
    <property type="evidence" value="ECO:0007669"/>
    <property type="project" value="TreeGrafter"/>
</dbReference>
<keyword evidence="7" id="KW-1015">Disulfide bond</keyword>
<comment type="subcellular location">
    <subcellularLocation>
        <location evidence="1 9">Secreted</location>
        <location evidence="1 9">Extracellular space</location>
        <location evidence="1 9">Extracellular matrix</location>
    </subcellularLocation>
</comment>
<evidence type="ECO:0000256" key="8">
    <source>
        <dbReference type="ARBA" id="ARBA00023288"/>
    </source>
</evidence>
<protein>
    <recommendedName>
        <fullName evidence="9">Protein Wnt</fullName>
    </recommendedName>
</protein>
<proteinExistence type="evidence at transcript level"/>
<dbReference type="CDD" id="cd19338">
    <property type="entry name" value="Wnt_Wnt6"/>
    <property type="match status" value="1"/>
</dbReference>
<evidence type="ECO:0000256" key="9">
    <source>
        <dbReference type="RuleBase" id="RU003500"/>
    </source>
</evidence>
<keyword evidence="4" id="KW-0964">Secreted</keyword>
<keyword evidence="5" id="KW-0272">Extracellular matrix</keyword>
<feature type="chain" id="PRO_5006589471" description="Protein Wnt" evidence="10">
    <location>
        <begin position="26"/>
        <end position="348"/>
    </location>
</feature>
<dbReference type="InterPro" id="IPR043158">
    <property type="entry name" value="Wnt_C"/>
</dbReference>
<name>A0A0S1NEZ3_9CRUS</name>
<keyword evidence="8" id="KW-0449">Lipoprotein</keyword>
<reference evidence="11" key="1">
    <citation type="submission" date="2015-09" db="EMBL/GenBank/DDBJ databases">
        <title>Wnt repertoire and expression patterns in the branchiopod Thamnocephalus platyurus.</title>
        <authorList>
            <person name="Pace R.M."/>
            <person name="Constantinou S.J."/>
            <person name="Stangl A.J."/>
            <person name="Nagy L.M."/>
            <person name="Williams T.A."/>
        </authorList>
    </citation>
    <scope>NUCLEOTIDE SEQUENCE</scope>
</reference>
<comment type="function">
    <text evidence="9">Ligand for members of the frizzled family of seven transmembrane receptors.</text>
</comment>
<feature type="signal peptide" evidence="10">
    <location>
        <begin position="1"/>
        <end position="25"/>
    </location>
</feature>
<dbReference type="Gene3D" id="3.30.2460.20">
    <property type="match status" value="1"/>
</dbReference>
<dbReference type="GO" id="GO:0007517">
    <property type="term" value="P:muscle organ development"/>
    <property type="evidence" value="ECO:0007669"/>
    <property type="project" value="UniProtKB-ARBA"/>
</dbReference>
<dbReference type="PROSITE" id="PS00246">
    <property type="entry name" value="WNT1"/>
    <property type="match status" value="1"/>
</dbReference>
<dbReference type="SMART" id="SM00097">
    <property type="entry name" value="WNT1"/>
    <property type="match status" value="1"/>
</dbReference>
<dbReference type="FunFam" id="3.30.2460.20:FF:000001">
    <property type="entry name" value="Wnt homolog"/>
    <property type="match status" value="1"/>
</dbReference>
<dbReference type="AlphaFoldDB" id="A0A0S1NEZ3"/>
<dbReference type="PANTHER" id="PTHR12027:SF99">
    <property type="entry name" value="PROTEIN WNT"/>
    <property type="match status" value="1"/>
</dbReference>
<keyword evidence="6 9" id="KW-0879">Wnt signaling pathway</keyword>
<evidence type="ECO:0000256" key="1">
    <source>
        <dbReference type="ARBA" id="ARBA00004498"/>
    </source>
</evidence>
<dbReference type="GO" id="GO:0005615">
    <property type="term" value="C:extracellular space"/>
    <property type="evidence" value="ECO:0007669"/>
    <property type="project" value="TreeGrafter"/>
</dbReference>
<evidence type="ECO:0000256" key="3">
    <source>
        <dbReference type="ARBA" id="ARBA00022473"/>
    </source>
</evidence>
<dbReference type="InterPro" id="IPR009143">
    <property type="entry name" value="Wnt6"/>
</dbReference>
<sequence>MKRRKFFRILRLIIGLILLVSSVDGNWWEISSPLVNPTNLYDICPQIINNHTQKKLSICSQPQGILKAMVMGAREAITECQSQFKTRRWNCSTVPGTGRFPKALRIKSRERAYIQALTSAGLTSAITRACARGEVADCGCDPRARLMPSKGWEWGGCSDDLAAGEKLGKAAIDRKSDDKRDFDVIVDLHNNEAGRKALQKQVQLVCKCHGVSGSCTVKVCWRKLQALNNVAKSLMERYEGATKVKLSKRKKWKPAGESVRKPTKKDLLYVSDSPNYCEADESLELLGTRGRECNRTSVGTDGCLLLCCGRGYRTIVRMEEEKCNCRFEWCCKVKCEKCIVRRDIYICN</sequence>
<dbReference type="PRINTS" id="PR01349">
    <property type="entry name" value="WNTPROTEIN"/>
</dbReference>
<accession>A0A0S1NEZ3</accession>
<dbReference type="GO" id="GO:0030182">
    <property type="term" value="P:neuron differentiation"/>
    <property type="evidence" value="ECO:0007669"/>
    <property type="project" value="TreeGrafter"/>
</dbReference>
<dbReference type="GO" id="GO:0045165">
    <property type="term" value="P:cell fate commitment"/>
    <property type="evidence" value="ECO:0007669"/>
    <property type="project" value="TreeGrafter"/>
</dbReference>
<dbReference type="GO" id="GO:0000902">
    <property type="term" value="P:cell morphogenesis"/>
    <property type="evidence" value="ECO:0007669"/>
    <property type="project" value="UniProtKB-ARBA"/>
</dbReference>
<dbReference type="InterPro" id="IPR018161">
    <property type="entry name" value="Wnt_CS"/>
</dbReference>
<evidence type="ECO:0000256" key="2">
    <source>
        <dbReference type="ARBA" id="ARBA00005683"/>
    </source>
</evidence>
<dbReference type="EMBL" id="KT818602">
    <property type="protein sequence ID" value="ALL53301.1"/>
    <property type="molecule type" value="mRNA"/>
</dbReference>
<dbReference type="GO" id="GO:0005125">
    <property type="term" value="F:cytokine activity"/>
    <property type="evidence" value="ECO:0007669"/>
    <property type="project" value="TreeGrafter"/>
</dbReference>
<dbReference type="PANTHER" id="PTHR12027">
    <property type="entry name" value="WNT RELATED"/>
    <property type="match status" value="1"/>
</dbReference>
<comment type="similarity">
    <text evidence="2 9">Belongs to the Wnt family.</text>
</comment>
<evidence type="ECO:0000256" key="10">
    <source>
        <dbReference type="SAM" id="SignalP"/>
    </source>
</evidence>
<dbReference type="InterPro" id="IPR005817">
    <property type="entry name" value="Wnt"/>
</dbReference>
<evidence type="ECO:0000256" key="4">
    <source>
        <dbReference type="ARBA" id="ARBA00022525"/>
    </source>
</evidence>
<evidence type="ECO:0000313" key="11">
    <source>
        <dbReference type="EMBL" id="ALL53301.1"/>
    </source>
</evidence>
<evidence type="ECO:0000256" key="6">
    <source>
        <dbReference type="ARBA" id="ARBA00022687"/>
    </source>
</evidence>
<evidence type="ECO:0000256" key="7">
    <source>
        <dbReference type="ARBA" id="ARBA00023157"/>
    </source>
</evidence>
<keyword evidence="10" id="KW-0732">Signal</keyword>
<evidence type="ECO:0000256" key="5">
    <source>
        <dbReference type="ARBA" id="ARBA00022530"/>
    </source>
</evidence>
<gene>
    <name evidence="11" type="primary">WntA</name>
</gene>
<dbReference type="Pfam" id="PF00110">
    <property type="entry name" value="wnt"/>
    <property type="match status" value="1"/>
</dbReference>
<keyword evidence="3 9" id="KW-0217">Developmental protein</keyword>
<dbReference type="GO" id="GO:0060070">
    <property type="term" value="P:canonical Wnt signaling pathway"/>
    <property type="evidence" value="ECO:0007669"/>
    <property type="project" value="TreeGrafter"/>
</dbReference>